<feature type="region of interest" description="Disordered" evidence="1">
    <location>
        <begin position="177"/>
        <end position="209"/>
    </location>
</feature>
<name>A0AB34HYB5_ESCRO</name>
<dbReference type="AlphaFoldDB" id="A0AB34HYB5"/>
<accession>A0AB34HYB5</accession>
<comment type="caution">
    <text evidence="2">The sequence shown here is derived from an EMBL/GenBank/DDBJ whole genome shotgun (WGS) entry which is preliminary data.</text>
</comment>
<proteinExistence type="predicted"/>
<evidence type="ECO:0000313" key="3">
    <source>
        <dbReference type="Proteomes" id="UP001159641"/>
    </source>
</evidence>
<protein>
    <submittedName>
        <fullName evidence="2">Uncharacterized protein</fullName>
    </submittedName>
</protein>
<sequence>MGTGRGGGERTDLSLSLRPKGTEATPELDTEGRKGRKGGSTAGTLFRSPPPPASRPSRPQPGSSRSPRRRQGRGPRMPRAPRRRLRAPLHARLLRFPSATFCAFAQAARRAPPPCPRALAAGEEGPARAGAPTPRRCEGRDAKAARAFDGGDRQLGWQIRSDLFFLCLSAFPPALSLRGPGRRAREGPGAGSPAGLRRPLAEPAAGAEHPKTALCVQISLAVMGSTKETAGKTQD</sequence>
<keyword evidence="3" id="KW-1185">Reference proteome</keyword>
<evidence type="ECO:0000256" key="1">
    <source>
        <dbReference type="SAM" id="MobiDB-lite"/>
    </source>
</evidence>
<evidence type="ECO:0000313" key="2">
    <source>
        <dbReference type="EMBL" id="KAJ8797118.1"/>
    </source>
</evidence>
<feature type="compositionally biased region" description="Low complexity" evidence="1">
    <location>
        <begin position="55"/>
        <end position="65"/>
    </location>
</feature>
<dbReference type="EMBL" id="JAIQCJ010000270">
    <property type="protein sequence ID" value="KAJ8797118.1"/>
    <property type="molecule type" value="Genomic_DNA"/>
</dbReference>
<reference evidence="2 3" key="1">
    <citation type="submission" date="2022-11" db="EMBL/GenBank/DDBJ databases">
        <title>Whole genome sequence of Eschrichtius robustus ER-17-0199.</title>
        <authorList>
            <person name="Bruniche-Olsen A."/>
            <person name="Black A.N."/>
            <person name="Fields C.J."/>
            <person name="Walden K."/>
            <person name="Dewoody J.A."/>
        </authorList>
    </citation>
    <scope>NUCLEOTIDE SEQUENCE [LARGE SCALE GENOMIC DNA]</scope>
    <source>
        <strain evidence="2">ER-17-0199</strain>
        <tissue evidence="2">Blubber</tissue>
    </source>
</reference>
<feature type="region of interest" description="Disordered" evidence="1">
    <location>
        <begin position="1"/>
        <end position="85"/>
    </location>
</feature>
<gene>
    <name evidence="2" type="ORF">J1605_001928</name>
</gene>
<organism evidence="2 3">
    <name type="scientific">Eschrichtius robustus</name>
    <name type="common">California gray whale</name>
    <name type="synonym">Eschrichtius gibbosus</name>
    <dbReference type="NCBI Taxonomy" id="9764"/>
    <lineage>
        <taxon>Eukaryota</taxon>
        <taxon>Metazoa</taxon>
        <taxon>Chordata</taxon>
        <taxon>Craniata</taxon>
        <taxon>Vertebrata</taxon>
        <taxon>Euteleostomi</taxon>
        <taxon>Mammalia</taxon>
        <taxon>Eutheria</taxon>
        <taxon>Laurasiatheria</taxon>
        <taxon>Artiodactyla</taxon>
        <taxon>Whippomorpha</taxon>
        <taxon>Cetacea</taxon>
        <taxon>Mysticeti</taxon>
        <taxon>Eschrichtiidae</taxon>
        <taxon>Eschrichtius</taxon>
    </lineage>
</organism>
<dbReference type="Proteomes" id="UP001159641">
    <property type="component" value="Unassembled WGS sequence"/>
</dbReference>